<feature type="region of interest" description="Disordered" evidence="1">
    <location>
        <begin position="111"/>
        <end position="132"/>
    </location>
</feature>
<dbReference type="OrthoDB" id="10051290at2759"/>
<name>A0A7J7MY50_9MAGN</name>
<dbReference type="Proteomes" id="UP000541444">
    <property type="component" value="Unassembled WGS sequence"/>
</dbReference>
<accession>A0A7J7MY50</accession>
<evidence type="ECO:0000313" key="3">
    <source>
        <dbReference type="Proteomes" id="UP000541444"/>
    </source>
</evidence>
<dbReference type="PANTHER" id="PTHR10362">
    <property type="entry name" value="HISTIDINE AMMONIA-LYASE"/>
    <property type="match status" value="1"/>
</dbReference>
<sequence>MAAKTNAKPNSNGSFKPDTFCMEVGSDPLNWGKAAESLKGSHLDEVKRMVEDYRSLQMTVTNKLYVIFIIYRFLNAGVFGNGTESSHTLPQSATSAAMLVRINTFSKDTQASGLLTGRPNSKAHGPDGETLGVPKRPLVLPGLRQVFLSYNLKKV</sequence>
<organism evidence="2 3">
    <name type="scientific">Kingdonia uniflora</name>
    <dbReference type="NCBI Taxonomy" id="39325"/>
    <lineage>
        <taxon>Eukaryota</taxon>
        <taxon>Viridiplantae</taxon>
        <taxon>Streptophyta</taxon>
        <taxon>Embryophyta</taxon>
        <taxon>Tracheophyta</taxon>
        <taxon>Spermatophyta</taxon>
        <taxon>Magnoliopsida</taxon>
        <taxon>Ranunculales</taxon>
        <taxon>Circaeasteraceae</taxon>
        <taxon>Kingdonia</taxon>
    </lineage>
</organism>
<evidence type="ECO:0000313" key="2">
    <source>
        <dbReference type="EMBL" id="KAF6159823.1"/>
    </source>
</evidence>
<protein>
    <recommendedName>
        <fullName evidence="4">Phenylalanine ammonia-lyase</fullName>
    </recommendedName>
</protein>
<dbReference type="AlphaFoldDB" id="A0A7J7MY50"/>
<keyword evidence="3" id="KW-1185">Reference proteome</keyword>
<dbReference type="InterPro" id="IPR001106">
    <property type="entry name" value="Aromatic_Lyase"/>
</dbReference>
<reference evidence="2 3" key="1">
    <citation type="journal article" date="2020" name="IScience">
        <title>Genome Sequencing of the Endangered Kingdonia uniflora (Circaeasteraceae, Ranunculales) Reveals Potential Mechanisms of Evolutionary Specialization.</title>
        <authorList>
            <person name="Sun Y."/>
            <person name="Deng T."/>
            <person name="Zhang A."/>
            <person name="Moore M.J."/>
            <person name="Landis J.B."/>
            <person name="Lin N."/>
            <person name="Zhang H."/>
            <person name="Zhang X."/>
            <person name="Huang J."/>
            <person name="Zhang X."/>
            <person name="Sun H."/>
            <person name="Wang H."/>
        </authorList>
    </citation>
    <scope>NUCLEOTIDE SEQUENCE [LARGE SCALE GENOMIC DNA]</scope>
    <source>
        <strain evidence="2">TB1705</strain>
        <tissue evidence="2">Leaf</tissue>
    </source>
</reference>
<evidence type="ECO:0008006" key="4">
    <source>
        <dbReference type="Google" id="ProtNLM"/>
    </source>
</evidence>
<gene>
    <name evidence="2" type="ORF">GIB67_040765</name>
</gene>
<dbReference type="EMBL" id="JACGCM010001186">
    <property type="protein sequence ID" value="KAF6159823.1"/>
    <property type="molecule type" value="Genomic_DNA"/>
</dbReference>
<evidence type="ECO:0000256" key="1">
    <source>
        <dbReference type="SAM" id="MobiDB-lite"/>
    </source>
</evidence>
<comment type="caution">
    <text evidence="2">The sequence shown here is derived from an EMBL/GenBank/DDBJ whole genome shotgun (WGS) entry which is preliminary data.</text>
</comment>
<proteinExistence type="predicted"/>